<gene>
    <name evidence="7" type="ORF">GEV33_014146</name>
</gene>
<feature type="region of interest" description="Disordered" evidence="5">
    <location>
        <begin position="191"/>
        <end position="215"/>
    </location>
</feature>
<reference evidence="7" key="2">
    <citation type="submission" date="2021-08" db="EMBL/GenBank/DDBJ databases">
        <authorList>
            <person name="Eriksson T."/>
        </authorList>
    </citation>
    <scope>NUCLEOTIDE SEQUENCE</scope>
    <source>
        <strain evidence="7">Stoneville</strain>
        <tissue evidence="7">Whole head</tissue>
    </source>
</reference>
<feature type="domain" description="Ig-like" evidence="6">
    <location>
        <begin position="577"/>
        <end position="670"/>
    </location>
</feature>
<feature type="region of interest" description="Disordered" evidence="5">
    <location>
        <begin position="88"/>
        <end position="116"/>
    </location>
</feature>
<protein>
    <recommendedName>
        <fullName evidence="6">Ig-like domain-containing protein</fullName>
    </recommendedName>
</protein>
<dbReference type="InterPro" id="IPR057989">
    <property type="entry name" value="TPR_RPAP1/MINIYO-like"/>
</dbReference>
<evidence type="ECO:0000256" key="1">
    <source>
        <dbReference type="ARBA" id="ARBA00004123"/>
    </source>
</evidence>
<dbReference type="Pfam" id="PF25766">
    <property type="entry name" value="TPR_RPAP1"/>
    <property type="match status" value="1"/>
</dbReference>
<evidence type="ECO:0000256" key="4">
    <source>
        <dbReference type="ARBA" id="ARBA00023242"/>
    </source>
</evidence>
<name>A0A8J6L218_TENMO</name>
<dbReference type="InterPro" id="IPR007110">
    <property type="entry name" value="Ig-like_dom"/>
</dbReference>
<evidence type="ECO:0000256" key="3">
    <source>
        <dbReference type="ARBA" id="ARBA00023163"/>
    </source>
</evidence>
<reference evidence="7" key="1">
    <citation type="journal article" date="2020" name="J Insects Food Feed">
        <title>The yellow mealworm (Tenebrio molitor) genome: a resource for the emerging insects as food and feed industry.</title>
        <authorList>
            <person name="Eriksson T."/>
            <person name="Andere A."/>
            <person name="Kelstrup H."/>
            <person name="Emery V."/>
            <person name="Picard C."/>
        </authorList>
    </citation>
    <scope>NUCLEOTIDE SEQUENCE</scope>
    <source>
        <strain evidence="7">Stoneville</strain>
        <tissue evidence="7">Whole head</tissue>
    </source>
</reference>
<dbReference type="Proteomes" id="UP000719412">
    <property type="component" value="Unassembled WGS sequence"/>
</dbReference>
<dbReference type="EMBL" id="JABDTM020028625">
    <property type="protein sequence ID" value="KAH0808644.1"/>
    <property type="molecule type" value="Genomic_DNA"/>
</dbReference>
<dbReference type="InterPro" id="IPR039913">
    <property type="entry name" value="RPAP1/Rba50"/>
</dbReference>
<dbReference type="PANTHER" id="PTHR21483:SF18">
    <property type="entry name" value="RNA POLYMERASE II-ASSOCIATED PROTEIN 1"/>
    <property type="match status" value="1"/>
</dbReference>
<comment type="similarity">
    <text evidence="2">Belongs to the RPAP1 family.</text>
</comment>
<evidence type="ECO:0000256" key="2">
    <source>
        <dbReference type="ARBA" id="ARBA00009953"/>
    </source>
</evidence>
<dbReference type="AlphaFoldDB" id="A0A8J6L218"/>
<dbReference type="Pfam" id="PF08621">
    <property type="entry name" value="RPAP1_N"/>
    <property type="match status" value="1"/>
</dbReference>
<keyword evidence="3" id="KW-0804">Transcription</keyword>
<dbReference type="InterPro" id="IPR016024">
    <property type="entry name" value="ARM-type_fold"/>
</dbReference>
<organism evidence="7 8">
    <name type="scientific">Tenebrio molitor</name>
    <name type="common">Yellow mealworm beetle</name>
    <dbReference type="NCBI Taxonomy" id="7067"/>
    <lineage>
        <taxon>Eukaryota</taxon>
        <taxon>Metazoa</taxon>
        <taxon>Ecdysozoa</taxon>
        <taxon>Arthropoda</taxon>
        <taxon>Hexapoda</taxon>
        <taxon>Insecta</taxon>
        <taxon>Pterygota</taxon>
        <taxon>Neoptera</taxon>
        <taxon>Endopterygota</taxon>
        <taxon>Coleoptera</taxon>
        <taxon>Polyphaga</taxon>
        <taxon>Cucujiformia</taxon>
        <taxon>Tenebrionidae</taxon>
        <taxon>Tenebrio</taxon>
    </lineage>
</organism>
<dbReference type="PANTHER" id="PTHR21483">
    <property type="entry name" value="RNA POLYMERASE II-ASSOCIATED PROTEIN 1"/>
    <property type="match status" value="1"/>
</dbReference>
<feature type="compositionally biased region" description="Polar residues" evidence="5">
    <location>
        <begin position="198"/>
        <end position="213"/>
    </location>
</feature>
<evidence type="ECO:0000313" key="7">
    <source>
        <dbReference type="EMBL" id="KAH0808644.1"/>
    </source>
</evidence>
<dbReference type="GO" id="GO:0006366">
    <property type="term" value="P:transcription by RNA polymerase II"/>
    <property type="evidence" value="ECO:0007669"/>
    <property type="project" value="InterPro"/>
</dbReference>
<sequence length="1125" mass="129182">MYSRPSPQETDEDLLRLQEEFKRHHSENKIKLAATVVSEKRAENLQVVEDACVVDIQDQLANTFEAIPEHKNLGRIVEKIPQNCERPGLNFSKSYGFPTPKRRDANSTNTQGGGSIFASQFKKLKRDKEPSKPQSEVNLPSQSFVLTGTEKDAIHEENIRKLREMTEEEILEERNKLLEAMDPAIISFLKSRRRKEAPQTNRNPTIQEQNEGGQNMDVEQLETACDVLRQSHSEKWLNFSTIETNKLAWMEDVKLPKIEKNKSFEARFDFEGWLMPYRENEITEKSRVLYHHGEEAGRPGYTLQEFFQLARSNIIQQKIIALNSIANILSLHSTGVYDDIIDLPLEQIFFVLRFCLDDNTPAVLNASIKAMRNLFYSKVDETCLDCLLGFGLGKVQPTLAADDDPEDDNTVNDQQLAETNLVKCLARTQILTRIRYIINTVRPAIETIVYCMDILTRLVRDSQFILTKVYKCENLIASIMSNFVPDTIVHLTDPDSPYGLPLLQALKFVRVLVSRSRTIASDLVEKYSLMNSILSYLSLEKYSVNTSGLKLQTESLHLWCVLIHYGLATDHVQVLHPVLIELLNYHFKNTDLDMSTTFVRQGHASALLCLISAFSKNYSLLAPFLGIFQNCVVKWFRQFMSLTEFTCGKLQLISSIFCCLASLTKSITISQDINKLFLELVSSPGFKTVTKTVTNGSMLLNNYEPHRTSANFNSVEAAAWHASEHVVPLIQTNSPIPFLTVLSYYVEASDDHNVKLAFLRHESVNKYLEMLRKLDKYYLSSNWFARVEGDLIMNILKSSVVVRTYLDTRSFYEVAVKCLSVFTSDLKPDIEYVLKNVVFSPLFYPSEVLMRNLSIEQRHDCLETSLDNLNEILEVYIQVLGLKIDVPTYATNLCLDHSKGNVIPIDWIYTPIIVLYSNQQQNKQNPAENEQVFVIRNCLRWVLIYETYFPDLATAINPTDRFCRIACVFLGSDNLFLIDEIHNLLQLCLNNIIKCEHGINFDKEIQGLNNFQDFYTQLLEQYQGVSYGDVLFGNFILLPLAQRHSLKWRKTLWSEYLGVVEIFNVTVEQSVCPLEVFLTPNEEDLSLLKCYRRALVNNSVRKHSILFNIAKHHVEQYISTEKNKR</sequence>
<comment type="subcellular location">
    <subcellularLocation>
        <location evidence="1">Nucleus</location>
    </subcellularLocation>
</comment>
<dbReference type="InterPro" id="IPR013930">
    <property type="entry name" value="RPAP1_N"/>
</dbReference>
<comment type="caution">
    <text evidence="7">The sequence shown here is derived from an EMBL/GenBank/DDBJ whole genome shotgun (WGS) entry which is preliminary data.</text>
</comment>
<evidence type="ECO:0000259" key="6">
    <source>
        <dbReference type="PROSITE" id="PS50835"/>
    </source>
</evidence>
<keyword evidence="4" id="KW-0539">Nucleus</keyword>
<dbReference type="Pfam" id="PF08620">
    <property type="entry name" value="RPAP1_C"/>
    <property type="match status" value="1"/>
</dbReference>
<accession>A0A8J6L218</accession>
<dbReference type="SUPFAM" id="SSF48371">
    <property type="entry name" value="ARM repeat"/>
    <property type="match status" value="1"/>
</dbReference>
<proteinExistence type="inferred from homology"/>
<evidence type="ECO:0000256" key="5">
    <source>
        <dbReference type="SAM" id="MobiDB-lite"/>
    </source>
</evidence>
<dbReference type="PROSITE" id="PS50835">
    <property type="entry name" value="IG_LIKE"/>
    <property type="match status" value="1"/>
</dbReference>
<dbReference type="InterPro" id="IPR013929">
    <property type="entry name" value="RPAP1_C"/>
</dbReference>
<keyword evidence="8" id="KW-1185">Reference proteome</keyword>
<evidence type="ECO:0000313" key="8">
    <source>
        <dbReference type="Proteomes" id="UP000719412"/>
    </source>
</evidence>